<dbReference type="EMBL" id="CAJJDM010000053">
    <property type="protein sequence ID" value="CAD8074992.1"/>
    <property type="molecule type" value="Genomic_DNA"/>
</dbReference>
<dbReference type="PANTHER" id="PTHR11365">
    <property type="entry name" value="5-OXOPROLINASE RELATED"/>
    <property type="match status" value="1"/>
</dbReference>
<feature type="domain" description="Hydantoinase A/oxoprolinase" evidence="2">
    <location>
        <begin position="198"/>
        <end position="487"/>
    </location>
</feature>
<dbReference type="GO" id="GO:0006749">
    <property type="term" value="P:glutathione metabolic process"/>
    <property type="evidence" value="ECO:0007669"/>
    <property type="project" value="TreeGrafter"/>
</dbReference>
<evidence type="ECO:0000256" key="1">
    <source>
        <dbReference type="ARBA" id="ARBA00010403"/>
    </source>
</evidence>
<protein>
    <recommendedName>
        <fullName evidence="7">5-oxoprolinase</fullName>
    </recommendedName>
</protein>
<dbReference type="Pfam" id="PF05378">
    <property type="entry name" value="Hydant_A_N"/>
    <property type="match status" value="1"/>
</dbReference>
<dbReference type="InterPro" id="IPR003692">
    <property type="entry name" value="Hydantoinase_B"/>
</dbReference>
<dbReference type="Pfam" id="PF02538">
    <property type="entry name" value="Hydantoinase_B"/>
    <property type="match status" value="1"/>
</dbReference>
<dbReference type="AlphaFoldDB" id="A0A8S1M860"/>
<comment type="similarity">
    <text evidence="1">Belongs to the oxoprolinase family.</text>
</comment>
<dbReference type="Pfam" id="PF01968">
    <property type="entry name" value="Hydantoinase_A"/>
    <property type="match status" value="1"/>
</dbReference>
<reference evidence="5" key="1">
    <citation type="submission" date="2021-01" db="EMBL/GenBank/DDBJ databases">
        <authorList>
            <consortium name="Genoscope - CEA"/>
            <person name="William W."/>
        </authorList>
    </citation>
    <scope>NUCLEOTIDE SEQUENCE</scope>
</reference>
<dbReference type="GO" id="GO:0017168">
    <property type="term" value="F:5-oxoprolinase (ATP-hydrolyzing) activity"/>
    <property type="evidence" value="ECO:0007669"/>
    <property type="project" value="TreeGrafter"/>
</dbReference>
<keyword evidence="6" id="KW-1185">Reference proteome</keyword>
<sequence>MLNFYIDRGGTFTDVFYQFNGESKVHKLLSQSYYKDGVFQGIKEIYEKYQQDGQNVQVNQIVIGTTIITNAILEKQGHDCALLITEGFRDLLQIGQQTRPKIFDLTMKKPSVLYKEVIEIKERITYEGQIVKSIDLEQVRSDLIKLKQQKISSIAIVLLHSVINDIHEQQIKSIAKEIGFNSISISSEVSKVIKIVPRGQTTVLNSYVNPLIQLYIQELEQEIRSLLINQNPQILFMQSDGGLTEAQDFIGSKAVLSGPAGGVVALMQSTKIFKQLNKKGVVGLDMGGTSTDVCVYYDKQNIKEESIVDGIIVNTPCFDIKTVAAGGGSLLKFENGMFKVGPTSSGSYPGPICYDRNGLLSLTDANLYLGNIDVDHLPKIFGFDNKSGLNYEKVKQQFEKLSQELQMSSIEIAESFIKVADEQMCRPIRQITNGRGQLSQDHLLVIYGGAGGQHCCSIAESLMIDSIFIHKYASIFSAYGLSLARQQKYQKIPLIDKLINFDSINKVIQQFQSQLQQDIEQLIELHLKYEGSDFLLKIEYNTDMNIIKQQFEIQHHELFGFKQNREILIEYVSLTIKYGQQKEDNDELLEILKIIDGNNMNINELQKQIQYKGPFLIHTGNTTIKINSGWQAELTKNDNVIIRKIKDLQQQNINQSKYTNSSLELSIFANKFMSIAEEMGLQLQNTAVSINIKERLDFSCAIFDKDGNLVANAPHLPVHLGSMSDAVKCQINNFNQGDIIMSNHPEMGGSHLPDITIITPYFKDNQKLFYVASRGHHADIGGISPGSMPAFSKYLKDEGIAVRSFKIVENNVFQEDKLIELLQESRERQDNIQDLKAQIAANNKGIQLIEQLIKQEGYDKVNQNMKRIQENGENCVRQMLYDISIKNNLQEIDTIESDEYMDDGSKINLKLTINRNDRSVIFDFTGTSQQVLGNTNCPISVTKSAIIYCLRCLVDMDIPLNQGCLNPTQIIIPKNSLLSPNNICAIVGGNVLTSQRITDLILKCFNATAASQGCMNNFSFGGFNQRSYYETIGGGSGAGDGFNGESGVQVHMTNTRITDVEIIERKHPVRILSFTLRQNSHGKGRYNGGDGIVRSFLFLTKLNVSLLTERRVFSPFGLKGGKNGQKGINIYKTQGQSFLLSGKVNLDVQSNDEIWIYTPGGGGYGNI</sequence>
<dbReference type="OMA" id="TDCNVML"/>
<dbReference type="InterPro" id="IPR002821">
    <property type="entry name" value="Hydantoinase_A"/>
</dbReference>
<evidence type="ECO:0000313" key="6">
    <source>
        <dbReference type="Proteomes" id="UP000688137"/>
    </source>
</evidence>
<feature type="domain" description="Hydantoinase B/oxoprolinase" evidence="3">
    <location>
        <begin position="663"/>
        <end position="1166"/>
    </location>
</feature>
<evidence type="ECO:0000259" key="3">
    <source>
        <dbReference type="Pfam" id="PF02538"/>
    </source>
</evidence>
<dbReference type="InterPro" id="IPR008040">
    <property type="entry name" value="Hydant_A_N"/>
</dbReference>
<comment type="caution">
    <text evidence="5">The sequence shown here is derived from an EMBL/GenBank/DDBJ whole genome shotgun (WGS) entry which is preliminary data.</text>
</comment>
<organism evidence="5 6">
    <name type="scientific">Paramecium primaurelia</name>
    <dbReference type="NCBI Taxonomy" id="5886"/>
    <lineage>
        <taxon>Eukaryota</taxon>
        <taxon>Sar</taxon>
        <taxon>Alveolata</taxon>
        <taxon>Ciliophora</taxon>
        <taxon>Intramacronucleata</taxon>
        <taxon>Oligohymenophorea</taxon>
        <taxon>Peniculida</taxon>
        <taxon>Parameciidae</taxon>
        <taxon>Paramecium</taxon>
    </lineage>
</organism>
<accession>A0A8S1M860</accession>
<evidence type="ECO:0000259" key="2">
    <source>
        <dbReference type="Pfam" id="PF01968"/>
    </source>
</evidence>
<feature type="domain" description="Hydantoinase/oxoprolinase N-terminal" evidence="4">
    <location>
        <begin position="4"/>
        <end position="179"/>
    </location>
</feature>
<evidence type="ECO:0008006" key="7">
    <source>
        <dbReference type="Google" id="ProtNLM"/>
    </source>
</evidence>
<proteinExistence type="inferred from homology"/>
<evidence type="ECO:0000259" key="4">
    <source>
        <dbReference type="Pfam" id="PF05378"/>
    </source>
</evidence>
<gene>
    <name evidence="5" type="ORF">PPRIM_AZ9-3.1.T0530261</name>
</gene>
<dbReference type="PANTHER" id="PTHR11365:SF2">
    <property type="entry name" value="5-OXOPROLINASE"/>
    <property type="match status" value="1"/>
</dbReference>
<dbReference type="GO" id="GO:0005829">
    <property type="term" value="C:cytosol"/>
    <property type="evidence" value="ECO:0007669"/>
    <property type="project" value="TreeGrafter"/>
</dbReference>
<dbReference type="InterPro" id="IPR045079">
    <property type="entry name" value="Oxoprolinase-like"/>
</dbReference>
<dbReference type="Proteomes" id="UP000688137">
    <property type="component" value="Unassembled WGS sequence"/>
</dbReference>
<evidence type="ECO:0000313" key="5">
    <source>
        <dbReference type="EMBL" id="CAD8074992.1"/>
    </source>
</evidence>
<name>A0A8S1M860_PARPR</name>